<comment type="caution">
    <text evidence="7">The sequence shown here is derived from an EMBL/GenBank/DDBJ whole genome shotgun (WGS) entry which is preliminary data.</text>
</comment>
<feature type="transmembrane region" description="Helical" evidence="5">
    <location>
        <begin position="182"/>
        <end position="202"/>
    </location>
</feature>
<evidence type="ECO:0000256" key="2">
    <source>
        <dbReference type="ARBA" id="ARBA00022692"/>
    </source>
</evidence>
<feature type="domain" description="O-antigen ligase-related" evidence="6">
    <location>
        <begin position="1"/>
        <end position="130"/>
    </location>
</feature>
<comment type="subcellular location">
    <subcellularLocation>
        <location evidence="1">Membrane</location>
        <topology evidence="1">Multi-pass membrane protein</topology>
    </subcellularLocation>
</comment>
<organism evidence="7 8">
    <name type="scientific">Candidatus Azambacteria bacterium GW2011_GWE2_46_45</name>
    <dbReference type="NCBI Taxonomy" id="1618625"/>
    <lineage>
        <taxon>Bacteria</taxon>
        <taxon>Candidatus Azamiibacteriota</taxon>
    </lineage>
</organism>
<feature type="transmembrane region" description="Helical" evidence="5">
    <location>
        <begin position="117"/>
        <end position="138"/>
    </location>
</feature>
<dbReference type="EMBL" id="LCMQ01000006">
    <property type="protein sequence ID" value="KKU40453.1"/>
    <property type="molecule type" value="Genomic_DNA"/>
</dbReference>
<reference evidence="7 8" key="1">
    <citation type="journal article" date="2015" name="Nature">
        <title>rRNA introns, odd ribosomes, and small enigmatic genomes across a large radiation of phyla.</title>
        <authorList>
            <person name="Brown C.T."/>
            <person name="Hug L.A."/>
            <person name="Thomas B.C."/>
            <person name="Sharon I."/>
            <person name="Castelle C.J."/>
            <person name="Singh A."/>
            <person name="Wilkins M.J."/>
            <person name="Williams K.H."/>
            <person name="Banfield J.F."/>
        </authorList>
    </citation>
    <scope>NUCLEOTIDE SEQUENCE [LARGE SCALE GENOMIC DNA]</scope>
</reference>
<feature type="transmembrane region" description="Helical" evidence="5">
    <location>
        <begin position="12"/>
        <end position="33"/>
    </location>
</feature>
<gene>
    <name evidence="7" type="ORF">UX55_C0006G0021</name>
</gene>
<evidence type="ECO:0000256" key="1">
    <source>
        <dbReference type="ARBA" id="ARBA00004141"/>
    </source>
</evidence>
<feature type="transmembrane region" description="Helical" evidence="5">
    <location>
        <begin position="77"/>
        <end position="97"/>
    </location>
</feature>
<dbReference type="AlphaFoldDB" id="A0A0G1SED9"/>
<keyword evidence="4 5" id="KW-0472">Membrane</keyword>
<evidence type="ECO:0000313" key="8">
    <source>
        <dbReference type="Proteomes" id="UP000034202"/>
    </source>
</evidence>
<dbReference type="GO" id="GO:0016020">
    <property type="term" value="C:membrane"/>
    <property type="evidence" value="ECO:0007669"/>
    <property type="project" value="UniProtKB-SubCell"/>
</dbReference>
<evidence type="ECO:0000256" key="3">
    <source>
        <dbReference type="ARBA" id="ARBA00022989"/>
    </source>
</evidence>
<evidence type="ECO:0000256" key="5">
    <source>
        <dbReference type="SAM" id="Phobius"/>
    </source>
</evidence>
<dbReference type="Pfam" id="PF04932">
    <property type="entry name" value="Wzy_C"/>
    <property type="match status" value="1"/>
</dbReference>
<protein>
    <submittedName>
        <fullName evidence="7">O-antigen polymerase</fullName>
    </submittedName>
</protein>
<keyword evidence="3 5" id="KW-1133">Transmembrane helix</keyword>
<name>A0A0G1SED9_9BACT</name>
<evidence type="ECO:0000259" key="6">
    <source>
        <dbReference type="Pfam" id="PF04932"/>
    </source>
</evidence>
<dbReference type="Proteomes" id="UP000034202">
    <property type="component" value="Unassembled WGS sequence"/>
</dbReference>
<evidence type="ECO:0000256" key="4">
    <source>
        <dbReference type="ARBA" id="ARBA00023136"/>
    </source>
</evidence>
<dbReference type="PANTHER" id="PTHR37422">
    <property type="entry name" value="TEICHURONIC ACID BIOSYNTHESIS PROTEIN TUAE"/>
    <property type="match status" value="1"/>
</dbReference>
<dbReference type="InterPro" id="IPR007016">
    <property type="entry name" value="O-antigen_ligase-rel_domated"/>
</dbReference>
<sequence length="211" mass="23049">MLFALFLTFSRGGYLGFAASAALMLVAAYFFIARNEAIKPFLKDRLKPFSPAGARFKASFSLSEGSNVQRLQTWRQAIAVIKSAPFAGVGLGSYGLAVNPEAGYRDPTYAHNAYLDVWAELGVMGLAVWLILLGEFFATPFKRLIAIKTGKEKPQKEEILFLLGLIGSLAAFSVHSLFETAIFSPVILSLLMIIFALAANMAKNQEARIMN</sequence>
<evidence type="ECO:0000313" key="7">
    <source>
        <dbReference type="EMBL" id="KKU40453.1"/>
    </source>
</evidence>
<accession>A0A0G1SED9</accession>
<feature type="transmembrane region" description="Helical" evidence="5">
    <location>
        <begin position="159"/>
        <end position="176"/>
    </location>
</feature>
<dbReference type="InterPro" id="IPR051533">
    <property type="entry name" value="WaaL-like"/>
</dbReference>
<dbReference type="PANTHER" id="PTHR37422:SF13">
    <property type="entry name" value="LIPOPOLYSACCHARIDE BIOSYNTHESIS PROTEIN PA4999-RELATED"/>
    <property type="match status" value="1"/>
</dbReference>
<proteinExistence type="predicted"/>
<keyword evidence="2 5" id="KW-0812">Transmembrane</keyword>